<dbReference type="GO" id="GO:0000076">
    <property type="term" value="P:DNA replication checkpoint signaling"/>
    <property type="evidence" value="ECO:0007669"/>
    <property type="project" value="UniProtKB-UniRule"/>
</dbReference>
<comment type="function">
    <text evidence="6">Plays an important role in the control of DNA replication and the maintenance of replication fork stability.</text>
</comment>
<evidence type="ECO:0000256" key="2">
    <source>
        <dbReference type="ARBA" id="ARBA00006075"/>
    </source>
</evidence>
<dbReference type="PANTHER" id="PTHR13220:SF11">
    <property type="entry name" value="TIMELESS-INTERACTING PROTEIN"/>
    <property type="match status" value="1"/>
</dbReference>
<feature type="region of interest" description="Disordered" evidence="7">
    <location>
        <begin position="26"/>
        <end position="52"/>
    </location>
</feature>
<evidence type="ECO:0000259" key="8">
    <source>
        <dbReference type="Pfam" id="PF07962"/>
    </source>
</evidence>
<gene>
    <name evidence="9" type="primary">TIPIN</name>
</gene>
<feature type="compositionally biased region" description="Polar residues" evidence="7">
    <location>
        <begin position="242"/>
        <end position="259"/>
    </location>
</feature>
<feature type="domain" description="Chromosome segregation in meiosis protein 3" evidence="8">
    <location>
        <begin position="62"/>
        <end position="142"/>
    </location>
</feature>
<dbReference type="EMBL" id="GALX01002661">
    <property type="protein sequence ID" value="JAB65805.1"/>
    <property type="molecule type" value="Transcribed_RNA"/>
</dbReference>
<evidence type="ECO:0000256" key="1">
    <source>
        <dbReference type="ARBA" id="ARBA00004123"/>
    </source>
</evidence>
<proteinExistence type="inferred from homology"/>
<dbReference type="GO" id="GO:0031298">
    <property type="term" value="C:replication fork protection complex"/>
    <property type="evidence" value="ECO:0007669"/>
    <property type="project" value="TreeGrafter"/>
</dbReference>
<evidence type="ECO:0000256" key="3">
    <source>
        <dbReference type="ARBA" id="ARBA00022763"/>
    </source>
</evidence>
<feature type="compositionally biased region" description="Acidic residues" evidence="7">
    <location>
        <begin position="268"/>
        <end position="284"/>
    </location>
</feature>
<feature type="compositionally biased region" description="Polar residues" evidence="7">
    <location>
        <begin position="224"/>
        <end position="235"/>
    </location>
</feature>
<evidence type="ECO:0000256" key="7">
    <source>
        <dbReference type="SAM" id="MobiDB-lite"/>
    </source>
</evidence>
<keyword evidence="5 6" id="KW-0131">Cell cycle</keyword>
<organism evidence="9">
    <name type="scientific">Anoplophora glabripennis</name>
    <name type="common">Asian longhorn beetle</name>
    <name type="synonym">Anoplophora nobilis</name>
    <dbReference type="NCBI Taxonomy" id="217634"/>
    <lineage>
        <taxon>Eukaryota</taxon>
        <taxon>Metazoa</taxon>
        <taxon>Ecdysozoa</taxon>
        <taxon>Arthropoda</taxon>
        <taxon>Hexapoda</taxon>
        <taxon>Insecta</taxon>
        <taxon>Pterygota</taxon>
        <taxon>Neoptera</taxon>
        <taxon>Endopterygota</taxon>
        <taxon>Coleoptera</taxon>
        <taxon>Polyphaga</taxon>
        <taxon>Cucujiformia</taxon>
        <taxon>Chrysomeloidea</taxon>
        <taxon>Cerambycidae</taxon>
        <taxon>Lamiinae</taxon>
        <taxon>Lamiini</taxon>
        <taxon>Anoplophora</taxon>
    </lineage>
</organism>
<comment type="subcellular location">
    <subcellularLocation>
        <location evidence="1 6">Nucleus</location>
    </subcellularLocation>
</comment>
<feature type="region of interest" description="Disordered" evidence="7">
    <location>
        <begin position="224"/>
        <end position="325"/>
    </location>
</feature>
<keyword evidence="4 6" id="KW-0539">Nucleus</keyword>
<evidence type="ECO:0000313" key="9">
    <source>
        <dbReference type="EMBL" id="JAB65805.1"/>
    </source>
</evidence>
<protein>
    <recommendedName>
        <fullName evidence="6">TIMELESS-interacting protein</fullName>
    </recommendedName>
</protein>
<dbReference type="InterPro" id="IPR040038">
    <property type="entry name" value="TIPIN/Csm3/Swi3"/>
</dbReference>
<dbReference type="Pfam" id="PF07962">
    <property type="entry name" value="Swi3"/>
    <property type="match status" value="1"/>
</dbReference>
<dbReference type="GO" id="GO:0043111">
    <property type="term" value="P:replication fork arrest"/>
    <property type="evidence" value="ECO:0007669"/>
    <property type="project" value="TreeGrafter"/>
</dbReference>
<dbReference type="GO" id="GO:0003677">
    <property type="term" value="F:DNA binding"/>
    <property type="evidence" value="ECO:0007669"/>
    <property type="project" value="TreeGrafter"/>
</dbReference>
<evidence type="ECO:0000256" key="5">
    <source>
        <dbReference type="ARBA" id="ARBA00023306"/>
    </source>
</evidence>
<sequence length="325" mass="37159">MSEDEAVGNINNDLEIILDGDEVEYTEEQSGEVNGEENQESAAGQTRKEVKQKRIVKNPQPKLNEQTLKGPKGLAAIESYFEKVKFKGRGYEEQDLNILLKIYEYWCHRLFPKFPFDSCIARLEKLGTKRATQTQLKRIRMGLNFDEIQNTILNDEELNVTEGFVDNVTEGFVDTYNDQFDQIMSTTLVTDPESEFNEGQLERIRQNKERAKRLRKDKLRKLQETIQNSEVQNQMDAHDTESFSSVASDHNGQSGISDLQDSDRMQTEDNDGNEVGGNEDDIENILDYINTDENPANAKESSIRENSTTCQNQDDEENSKTGSNF</sequence>
<evidence type="ECO:0000256" key="6">
    <source>
        <dbReference type="RuleBase" id="RU366049"/>
    </source>
</evidence>
<keyword evidence="3 6" id="KW-0227">DNA damage</keyword>
<dbReference type="PANTHER" id="PTHR13220">
    <property type="entry name" value="TIMELESS INTERACTING-RELATED"/>
    <property type="match status" value="1"/>
</dbReference>
<comment type="similarity">
    <text evidence="2 6">Belongs to the CSM3 family.</text>
</comment>
<dbReference type="GO" id="GO:0031297">
    <property type="term" value="P:replication fork processing"/>
    <property type="evidence" value="ECO:0007669"/>
    <property type="project" value="UniProtKB-UniRule"/>
</dbReference>
<evidence type="ECO:0000256" key="4">
    <source>
        <dbReference type="ARBA" id="ARBA00023242"/>
    </source>
</evidence>
<dbReference type="InterPro" id="IPR012923">
    <property type="entry name" value="Csm3"/>
</dbReference>
<reference evidence="9" key="1">
    <citation type="submission" date="2013-07" db="EMBL/GenBank/DDBJ databases">
        <title>Midgut Transcriptome Profiling of Anoplphora glabripennis, a Lignocellulose Degrading, Wood-Boring Cerambycid.</title>
        <authorList>
            <person name="Scully E.D."/>
            <person name="Hoover K."/>
            <person name="Carlson J.E."/>
            <person name="Tien M."/>
            <person name="Geib S.M."/>
        </authorList>
    </citation>
    <scope>NUCLEOTIDE SEQUENCE</scope>
</reference>
<feature type="compositionally biased region" description="Acidic residues" evidence="7">
    <location>
        <begin position="26"/>
        <end position="39"/>
    </location>
</feature>
<accession>V5G6U4</accession>
<dbReference type="AlphaFoldDB" id="V5G6U4"/>
<name>V5G6U4_ANOGL</name>
<dbReference type="GO" id="GO:0006974">
    <property type="term" value="P:DNA damage response"/>
    <property type="evidence" value="ECO:0007669"/>
    <property type="project" value="UniProtKB-KW"/>
</dbReference>